<gene>
    <name evidence="3" type="primary">msmE</name>
    <name evidence="3" type="ORF">KSP9073_00818</name>
</gene>
<proteinExistence type="inferred from homology"/>
<protein>
    <submittedName>
        <fullName evidence="3">Multiple sugar-binding protein</fullName>
    </submittedName>
</protein>
<dbReference type="Proteomes" id="UP000244934">
    <property type="component" value="Unassembled WGS sequence"/>
</dbReference>
<dbReference type="Gene3D" id="3.40.190.10">
    <property type="entry name" value="Periplasmic binding protein-like II"/>
    <property type="match status" value="2"/>
</dbReference>
<sequence>MSKANTPVTRRRVIQTLGAGAGLLLCGLRAPAIAKPRRLIIISDLNAAQAPAFQAIAAEFGRQSGTEVIVNNIAHEANKTAIRNYLVADPPDICFWFSGQRMRQFVGMGLFSDISDLVEHEGIDRALGPLLDTVSIDGRQYGLPVGGLFWGLFYREDVFREHGLTPPETFEDFYRTCYRAKAQGLVPVAMGTKDQWPAAGWFDHLNLRINGLETHMALMEGRVAYSDTIFDPVFEQWRDMIQQDFFLDHGTSYAWQQAAAFLARKKAAMMDLSTFLQSVMPPGQEGELKLIRFPTYDASVGPYEDFSSNSIHIPQRAQQKALAREFLAYFYQPDVLARFLAPIGTVPPRNDMPVPDDPLTKTATGLLRASAGSAQYFDRDTHPAMAWAGLKGFQKFSVYPSQGKEIRQELDRIRTRVTTST</sequence>
<dbReference type="AlphaFoldDB" id="A0A2R8CIT0"/>
<dbReference type="InterPro" id="IPR006059">
    <property type="entry name" value="SBP"/>
</dbReference>
<comment type="similarity">
    <text evidence="2">Belongs to the bacterial solute-binding protein 1 family.</text>
</comment>
<dbReference type="InterPro" id="IPR050490">
    <property type="entry name" value="Bact_solute-bd_prot1"/>
</dbReference>
<dbReference type="PROSITE" id="PS51318">
    <property type="entry name" value="TAT"/>
    <property type="match status" value="1"/>
</dbReference>
<evidence type="ECO:0000256" key="1">
    <source>
        <dbReference type="ARBA" id="ARBA00004418"/>
    </source>
</evidence>
<dbReference type="GO" id="GO:0042597">
    <property type="term" value="C:periplasmic space"/>
    <property type="evidence" value="ECO:0007669"/>
    <property type="project" value="UniProtKB-SubCell"/>
</dbReference>
<dbReference type="SUPFAM" id="SSF53850">
    <property type="entry name" value="Periplasmic binding protein-like II"/>
    <property type="match status" value="1"/>
</dbReference>
<dbReference type="PANTHER" id="PTHR43649">
    <property type="entry name" value="ARABINOSE-BINDING PROTEIN-RELATED"/>
    <property type="match status" value="1"/>
</dbReference>
<accession>A0A2R8CIT0</accession>
<name>A0A2R8CIT0_9GAMM</name>
<dbReference type="EMBL" id="ONZI01000001">
    <property type="protein sequence ID" value="SPJ32817.1"/>
    <property type="molecule type" value="Genomic_DNA"/>
</dbReference>
<keyword evidence="4" id="KW-1185">Reference proteome</keyword>
<organism evidence="3 4">
    <name type="scientific">Kushneria phyllosphaerae</name>
    <dbReference type="NCBI Taxonomy" id="2100822"/>
    <lineage>
        <taxon>Bacteria</taxon>
        <taxon>Pseudomonadati</taxon>
        <taxon>Pseudomonadota</taxon>
        <taxon>Gammaproteobacteria</taxon>
        <taxon>Oceanospirillales</taxon>
        <taxon>Halomonadaceae</taxon>
        <taxon>Kushneria</taxon>
    </lineage>
</organism>
<evidence type="ECO:0000313" key="3">
    <source>
        <dbReference type="EMBL" id="SPJ32817.1"/>
    </source>
</evidence>
<comment type="subcellular location">
    <subcellularLocation>
        <location evidence="1">Periplasm</location>
    </subcellularLocation>
</comment>
<dbReference type="PANTHER" id="PTHR43649:SF14">
    <property type="entry name" value="BLR3389 PROTEIN"/>
    <property type="match status" value="1"/>
</dbReference>
<evidence type="ECO:0000256" key="2">
    <source>
        <dbReference type="ARBA" id="ARBA00008520"/>
    </source>
</evidence>
<dbReference type="OrthoDB" id="2509690at2"/>
<evidence type="ECO:0000313" key="4">
    <source>
        <dbReference type="Proteomes" id="UP000244934"/>
    </source>
</evidence>
<dbReference type="RefSeq" id="WP_108841622.1">
    <property type="nucleotide sequence ID" value="NZ_ONZI01000001.1"/>
</dbReference>
<reference evidence="4" key="1">
    <citation type="submission" date="2018-03" db="EMBL/GenBank/DDBJ databases">
        <authorList>
            <person name="Navarro De La Torre S."/>
        </authorList>
    </citation>
    <scope>NUCLEOTIDE SEQUENCE [LARGE SCALE GENOMIC DNA]</scope>
    <source>
        <strain evidence="4">EAod3</strain>
    </source>
</reference>
<dbReference type="Pfam" id="PF01547">
    <property type="entry name" value="SBP_bac_1"/>
    <property type="match status" value="1"/>
</dbReference>
<dbReference type="InterPro" id="IPR006311">
    <property type="entry name" value="TAT_signal"/>
</dbReference>